<organism evidence="1">
    <name type="scientific">marine sediment metagenome</name>
    <dbReference type="NCBI Taxonomy" id="412755"/>
    <lineage>
        <taxon>unclassified sequences</taxon>
        <taxon>metagenomes</taxon>
        <taxon>ecological metagenomes</taxon>
    </lineage>
</organism>
<dbReference type="EMBL" id="LAZR01000412">
    <property type="protein sequence ID" value="KKN70072.1"/>
    <property type="molecule type" value="Genomic_DNA"/>
</dbReference>
<reference evidence="1" key="1">
    <citation type="journal article" date="2015" name="Nature">
        <title>Complex archaea that bridge the gap between prokaryotes and eukaryotes.</title>
        <authorList>
            <person name="Spang A."/>
            <person name="Saw J.H."/>
            <person name="Jorgensen S.L."/>
            <person name="Zaremba-Niedzwiedzka K."/>
            <person name="Martijn J."/>
            <person name="Lind A.E."/>
            <person name="van Eijk R."/>
            <person name="Schleper C."/>
            <person name="Guy L."/>
            <person name="Ettema T.J."/>
        </authorList>
    </citation>
    <scope>NUCLEOTIDE SEQUENCE</scope>
</reference>
<accession>A0A0F9T570</accession>
<protein>
    <submittedName>
        <fullName evidence="1">Uncharacterized protein</fullName>
    </submittedName>
</protein>
<proteinExistence type="predicted"/>
<evidence type="ECO:0000313" key="1">
    <source>
        <dbReference type="EMBL" id="KKN70072.1"/>
    </source>
</evidence>
<gene>
    <name evidence="1" type="ORF">LCGC14_0435190</name>
</gene>
<comment type="caution">
    <text evidence="1">The sequence shown here is derived from an EMBL/GenBank/DDBJ whole genome shotgun (WGS) entry which is preliminary data.</text>
</comment>
<dbReference type="AlphaFoldDB" id="A0A0F9T570"/>
<sequence length="67" mass="7384">MKIIIIIALCLSLNGCVWFLANNKGAFGLGKYTEEYYADGTLKKKSMESKSILDGIFGFKINTKTGD</sequence>
<name>A0A0F9T570_9ZZZZ</name>